<dbReference type="Proteomes" id="UP000253975">
    <property type="component" value="Unassembled WGS sequence"/>
</dbReference>
<comment type="caution">
    <text evidence="1">Lacks conserved residue(s) required for the propagation of feature annotation.</text>
</comment>
<accession>A0A369LIX7</accession>
<feature type="binding site" evidence="1">
    <location>
        <position position="147"/>
    </location>
    <ligand>
        <name>S-adenosyl-L-methionine</name>
        <dbReference type="ChEBI" id="CHEBI:59789"/>
    </ligand>
</feature>
<keyword evidence="1 2" id="KW-0808">Transferase</keyword>
<keyword evidence="1" id="KW-0698">rRNA processing</keyword>
<dbReference type="SUPFAM" id="SSF53335">
    <property type="entry name" value="S-adenosyl-L-methionine-dependent methyltransferases"/>
    <property type="match status" value="1"/>
</dbReference>
<dbReference type="PANTHER" id="PTHR36112">
    <property type="entry name" value="RIBOSOMAL RNA SMALL SUBUNIT METHYLTRANSFERASE J"/>
    <property type="match status" value="1"/>
</dbReference>
<dbReference type="PANTHER" id="PTHR36112:SF1">
    <property type="entry name" value="RIBOSOMAL RNA SMALL SUBUNIT METHYLTRANSFERASE J"/>
    <property type="match status" value="1"/>
</dbReference>
<organism evidence="2 3">
    <name type="scientific">Slackia isoflavoniconvertens</name>
    <dbReference type="NCBI Taxonomy" id="572010"/>
    <lineage>
        <taxon>Bacteria</taxon>
        <taxon>Bacillati</taxon>
        <taxon>Actinomycetota</taxon>
        <taxon>Coriobacteriia</taxon>
        <taxon>Eggerthellales</taxon>
        <taxon>Eggerthellaceae</taxon>
        <taxon>Slackia</taxon>
    </lineage>
</organism>
<keyword evidence="1" id="KW-0949">S-adenosyl-L-methionine</keyword>
<dbReference type="EMBL" id="PPTO01000010">
    <property type="protein sequence ID" value="RDB57978.1"/>
    <property type="molecule type" value="Genomic_DNA"/>
</dbReference>
<evidence type="ECO:0000313" key="2">
    <source>
        <dbReference type="EMBL" id="RDB57978.1"/>
    </source>
</evidence>
<gene>
    <name evidence="1" type="primary">rsmJ</name>
    <name evidence="2" type="ORF">C1881_06845</name>
</gene>
<dbReference type="AlphaFoldDB" id="A0A369LIX7"/>
<comment type="function">
    <text evidence="1">Specifically methylates the guanosine in position 1516 of 16S rRNA.</text>
</comment>
<comment type="caution">
    <text evidence="2">The sequence shown here is derived from an EMBL/GenBank/DDBJ whole genome shotgun (WGS) entry which is preliminary data.</text>
</comment>
<keyword evidence="1 2" id="KW-0489">Methyltransferase</keyword>
<name>A0A369LIX7_9ACTN</name>
<comment type="subcellular location">
    <subcellularLocation>
        <location evidence="1">Cytoplasm</location>
    </subcellularLocation>
</comment>
<dbReference type="RefSeq" id="WP_114615782.1">
    <property type="nucleotide sequence ID" value="NZ_PPTO01000010.1"/>
</dbReference>
<dbReference type="Pfam" id="PF04445">
    <property type="entry name" value="SAM_MT"/>
    <property type="match status" value="1"/>
</dbReference>
<sequence length="231" mass="25099">MHEGEDMAPKSVELRETDAGLTLVGDNMELRCDFEEMLPRIKPGRLQQELLVKAAKVKGAQSPTAIDCTAGLGQDSFLLAAAGFTVRMFERDETIAALLEDGLSRAGNNPVVSGIAKRMSLERGDSLQYLAALVKSDDVLPDVIYLDPMFPARQKSAAVKKKFQLLHVLENPCDEAEEETLIRAAFAAGPRKVVIKRPVKGGHLAGIKPSYSITGKAVRYDVLVPPSTKLQ</sequence>
<evidence type="ECO:0000313" key="3">
    <source>
        <dbReference type="Proteomes" id="UP000253975"/>
    </source>
</evidence>
<protein>
    <recommendedName>
        <fullName evidence="1">Ribosomal RNA small subunit methyltransferase J</fullName>
        <ecNumber evidence="1">2.1.1.242</ecNumber>
    </recommendedName>
    <alternativeName>
        <fullName evidence="1">16S rRNA m2G1516 methyltransferase</fullName>
    </alternativeName>
    <alternativeName>
        <fullName evidence="1">rRNA (guanine-N(2)-)-methyltransferase</fullName>
    </alternativeName>
</protein>
<comment type="similarity">
    <text evidence="1">Belongs to the methyltransferase superfamily. RsmJ family.</text>
</comment>
<evidence type="ECO:0000256" key="1">
    <source>
        <dbReference type="HAMAP-Rule" id="MF_01523"/>
    </source>
</evidence>
<dbReference type="HAMAP" id="MF_01523">
    <property type="entry name" value="16SrRNA_methyltr_J"/>
    <property type="match status" value="1"/>
</dbReference>
<dbReference type="GO" id="GO:0005737">
    <property type="term" value="C:cytoplasm"/>
    <property type="evidence" value="ECO:0007669"/>
    <property type="project" value="UniProtKB-SubCell"/>
</dbReference>
<keyword evidence="1" id="KW-0963">Cytoplasm</keyword>
<dbReference type="EC" id="2.1.1.242" evidence="1"/>
<comment type="catalytic activity">
    <reaction evidence="1">
        <text>guanosine(1516) in 16S rRNA + S-adenosyl-L-methionine = N(2)-methylguanosine(1516) in 16S rRNA + S-adenosyl-L-homocysteine + H(+)</text>
        <dbReference type="Rhea" id="RHEA:43220"/>
        <dbReference type="Rhea" id="RHEA-COMP:10412"/>
        <dbReference type="Rhea" id="RHEA-COMP:10413"/>
        <dbReference type="ChEBI" id="CHEBI:15378"/>
        <dbReference type="ChEBI" id="CHEBI:57856"/>
        <dbReference type="ChEBI" id="CHEBI:59789"/>
        <dbReference type="ChEBI" id="CHEBI:74269"/>
        <dbReference type="ChEBI" id="CHEBI:74481"/>
        <dbReference type="EC" id="2.1.1.242"/>
    </reaction>
</comment>
<dbReference type="InterPro" id="IPR007536">
    <property type="entry name" value="16SrRNA_methylTrfase_J"/>
</dbReference>
<dbReference type="GO" id="GO:0008990">
    <property type="term" value="F:rRNA (guanine-N2-)-methyltransferase activity"/>
    <property type="evidence" value="ECO:0007669"/>
    <property type="project" value="UniProtKB-UniRule"/>
</dbReference>
<reference evidence="2 3" key="1">
    <citation type="journal article" date="2018" name="Elife">
        <title>Discovery and characterization of a prevalent human gut bacterial enzyme sufficient for the inactivation of a family of plant toxins.</title>
        <authorList>
            <person name="Koppel N."/>
            <person name="Bisanz J.E."/>
            <person name="Pandelia M.E."/>
            <person name="Turnbaugh P.J."/>
            <person name="Balskus E.P."/>
        </authorList>
    </citation>
    <scope>NUCLEOTIDE SEQUENCE [LARGE SCALE GENOMIC DNA]</scope>
    <source>
        <strain evidence="2 3">OB21 GAM31</strain>
    </source>
</reference>
<dbReference type="Gene3D" id="3.40.50.150">
    <property type="entry name" value="Vaccinia Virus protein VP39"/>
    <property type="match status" value="1"/>
</dbReference>
<dbReference type="InterPro" id="IPR029063">
    <property type="entry name" value="SAM-dependent_MTases_sf"/>
</dbReference>
<feature type="binding site" evidence="1">
    <location>
        <begin position="90"/>
        <end position="91"/>
    </location>
    <ligand>
        <name>S-adenosyl-L-methionine</name>
        <dbReference type="ChEBI" id="CHEBI:59789"/>
    </ligand>
</feature>
<proteinExistence type="inferred from homology"/>